<dbReference type="SUPFAM" id="SSF49785">
    <property type="entry name" value="Galactose-binding domain-like"/>
    <property type="match status" value="1"/>
</dbReference>
<feature type="domain" description="Peptidase M60" evidence="7">
    <location>
        <begin position="446"/>
        <end position="765"/>
    </location>
</feature>
<dbReference type="eggNOG" id="COG4166">
    <property type="taxonomic scope" value="Bacteria"/>
</dbReference>
<dbReference type="HOGENOM" id="CLU_012663_0_0_10"/>
<sequence length="963" mass="107987">MKTFRLFSLLCAAILGMIFVSCKAAEEPNRGKGGGANTSQTKLPDNIDFKSESSSKTIQVGDLPQGWRAQSDQSWCSAKPQGKILIVEVQTNDDTEIRQAKLTISSSAGEKYINVRQLGTAPAILVDKQIFTIPASGGPIDFVITTNTQIEVKLPEWVKSPSELKAMRKESHSYVALSHTGESNRVAKIEIVQKGVAEASKAVRAFISLTQLGAKDYVAGSTESLADDEQVKVVSGQASSFQPNGGEIEKSFDGDMNTLYHSNWTNTGKNYFPITLTYNFAELSDVDYLVYYPRTSGQNGNFKEVDIEVSQDGVNFEKLVSKDFGGSSQPTRVIFDRRLQAKSFRFIVRSGAGDGQGFASCAEMMFFKRSSKSFDYKTLFADDLCTTLRSDITDAKIAQCTDPFFRNLAFFIKQGKYNQEFRVASFKPYLHPNVMATRNKTNPYSLLDNPTGISVKKGEDLIVFVEDTHGFEGLSLRVQNLDKPGGDGFGGEYYPLYKGMNKLKMRSPGLAYVMYHTMDEAQLASLHPLRMHFATGTVNGYYNSQDPKLSGRWKELLGKATDKYFDVLGKYAHLTFETANFRNYTPEGRDITNTYDSIVRNEWVLHGYYKYNCTPKNRMYLHVMYHAFMYATWYHTAYEVGTAKDILDPAKMRNPLSQGAAWGPSHEIGHMNQIRPGLLWHGMTECTVNIPSEYITTYVFKQPSRLQDERMGDGNNRYSLAFSHIIAGETPFCTAGSTNIKDGIPQGVDVFKQLVPFWQLELYFGRVLGNSPRLNKDAVSGFYPDLYEYFRRHNSPETPGTQQAEFAYAASKVAGRDLTRYFERWGFFRAVNTTIDDYGKRPFVLTDVEAHAVKNRIASLKLQNIEDLALEYITDDNAYLYKDKPSIIEGNKPSISSQSVKITGWKNVVAFEVYNAQGKLIFVADATYPKDGETHFYLSSPWVKGNTIKAVSAGNIRVIVPVN</sequence>
<keyword evidence="3" id="KW-0378">Hydrolase</keyword>
<dbReference type="PATRIC" id="fig|1127696.3.peg.1337"/>
<dbReference type="SMART" id="SM01276">
    <property type="entry name" value="M60-like"/>
    <property type="match status" value="1"/>
</dbReference>
<proteinExistence type="inferred from homology"/>
<dbReference type="GO" id="GO:0006508">
    <property type="term" value="P:proteolysis"/>
    <property type="evidence" value="ECO:0007669"/>
    <property type="project" value="UniProtKB-KW"/>
</dbReference>
<dbReference type="STRING" id="1127696.HMPREF9134_01483"/>
<dbReference type="Pfam" id="PF00754">
    <property type="entry name" value="F5_F8_type_C"/>
    <property type="match status" value="1"/>
</dbReference>
<accession>L1N9V0</accession>
<keyword evidence="6" id="KW-0732">Signal</keyword>
<dbReference type="InterPro" id="IPR013783">
    <property type="entry name" value="Ig-like_fold"/>
</dbReference>
<feature type="chain" id="PRO_5003954367" evidence="6">
    <location>
        <begin position="25"/>
        <end position="963"/>
    </location>
</feature>
<dbReference type="EMBL" id="AMEQ01000040">
    <property type="protein sequence ID" value="EKY00153.1"/>
    <property type="molecule type" value="Genomic_DNA"/>
</dbReference>
<evidence type="ECO:0000256" key="5">
    <source>
        <dbReference type="SAM" id="MobiDB-lite"/>
    </source>
</evidence>
<dbReference type="Proteomes" id="UP000010408">
    <property type="component" value="Unassembled WGS sequence"/>
</dbReference>
<name>L1N9V0_9PORP</name>
<dbReference type="Pfam" id="PF13004">
    <property type="entry name" value="BACON"/>
    <property type="match status" value="1"/>
</dbReference>
<dbReference type="Gene3D" id="2.60.120.260">
    <property type="entry name" value="Galactose-binding domain-like"/>
    <property type="match status" value="1"/>
</dbReference>
<dbReference type="Pfam" id="PF13402">
    <property type="entry name" value="Peptidase_M60"/>
    <property type="match status" value="1"/>
</dbReference>
<organism evidence="8 9">
    <name type="scientific">Porphyromonas catoniae F0037</name>
    <dbReference type="NCBI Taxonomy" id="1127696"/>
    <lineage>
        <taxon>Bacteria</taxon>
        <taxon>Pseudomonadati</taxon>
        <taxon>Bacteroidota</taxon>
        <taxon>Bacteroidia</taxon>
        <taxon>Bacteroidales</taxon>
        <taxon>Porphyromonadaceae</taxon>
        <taxon>Porphyromonas</taxon>
    </lineage>
</organism>
<evidence type="ECO:0000313" key="8">
    <source>
        <dbReference type="EMBL" id="EKY00153.1"/>
    </source>
</evidence>
<dbReference type="Gene3D" id="2.60.40.10">
    <property type="entry name" value="Immunoglobulins"/>
    <property type="match status" value="1"/>
</dbReference>
<dbReference type="InterPro" id="IPR042279">
    <property type="entry name" value="Pep_M60_3"/>
</dbReference>
<feature type="signal peptide" evidence="6">
    <location>
        <begin position="1"/>
        <end position="24"/>
    </location>
</feature>
<keyword evidence="3" id="KW-0788">Thiol protease</keyword>
<evidence type="ECO:0000313" key="9">
    <source>
        <dbReference type="Proteomes" id="UP000010408"/>
    </source>
</evidence>
<dbReference type="InterPro" id="IPR024361">
    <property type="entry name" value="BACON"/>
</dbReference>
<dbReference type="CDD" id="cd14948">
    <property type="entry name" value="BACON"/>
    <property type="match status" value="1"/>
</dbReference>
<dbReference type="RefSeq" id="WP_005467584.1">
    <property type="nucleotide sequence ID" value="NZ_KB291032.1"/>
</dbReference>
<evidence type="ECO:0000256" key="4">
    <source>
        <dbReference type="ARBA" id="ARBA00023026"/>
    </source>
</evidence>
<evidence type="ECO:0000256" key="3">
    <source>
        <dbReference type="ARBA" id="ARBA00022807"/>
    </source>
</evidence>
<comment type="caution">
    <text evidence="8">The sequence shown here is derived from an EMBL/GenBank/DDBJ whole genome shotgun (WGS) entry which is preliminary data.</text>
</comment>
<evidence type="ECO:0000256" key="6">
    <source>
        <dbReference type="SAM" id="SignalP"/>
    </source>
</evidence>
<dbReference type="InterPro" id="IPR031161">
    <property type="entry name" value="Peptidase_M60_dom"/>
</dbReference>
<dbReference type="AlphaFoldDB" id="L1N9V0"/>
<protein>
    <submittedName>
        <fullName evidence="8">F5/8 type C domain protein</fullName>
    </submittedName>
</protein>
<feature type="region of interest" description="Disordered" evidence="5">
    <location>
        <begin position="27"/>
        <end position="46"/>
    </location>
</feature>
<dbReference type="PROSITE" id="PS51257">
    <property type="entry name" value="PROKAR_LIPOPROTEIN"/>
    <property type="match status" value="1"/>
</dbReference>
<keyword evidence="2" id="KW-0645">Protease</keyword>
<dbReference type="GO" id="GO:0008234">
    <property type="term" value="F:cysteine-type peptidase activity"/>
    <property type="evidence" value="ECO:0007669"/>
    <property type="project" value="UniProtKB-KW"/>
</dbReference>
<dbReference type="PROSITE" id="PS51723">
    <property type="entry name" value="PEPTIDASE_M60"/>
    <property type="match status" value="1"/>
</dbReference>
<gene>
    <name evidence="8" type="ORF">HMPREF9134_01483</name>
</gene>
<keyword evidence="4" id="KW-0843">Virulence</keyword>
<dbReference type="InterPro" id="IPR000421">
    <property type="entry name" value="FA58C"/>
</dbReference>
<dbReference type="Gene3D" id="2.60.120.1250">
    <property type="entry name" value="Peptidase M60, enhancin-like domain 1"/>
    <property type="match status" value="1"/>
</dbReference>
<dbReference type="InterPro" id="IPR008979">
    <property type="entry name" value="Galactose-bd-like_sf"/>
</dbReference>
<reference evidence="8 9" key="1">
    <citation type="submission" date="2012-05" db="EMBL/GenBank/DDBJ databases">
        <authorList>
            <person name="Weinstock G."/>
            <person name="Sodergren E."/>
            <person name="Lobos E.A."/>
            <person name="Fulton L."/>
            <person name="Fulton R."/>
            <person name="Courtney L."/>
            <person name="Fronick C."/>
            <person name="O'Laughlin M."/>
            <person name="Godfrey J."/>
            <person name="Wilson R.M."/>
            <person name="Miner T."/>
            <person name="Farmer C."/>
            <person name="Delehaunty K."/>
            <person name="Cordes M."/>
            <person name="Minx P."/>
            <person name="Tomlinson C."/>
            <person name="Chen J."/>
            <person name="Wollam A."/>
            <person name="Pepin K.H."/>
            <person name="Bhonagiri V."/>
            <person name="Zhang X."/>
            <person name="Suruliraj S."/>
            <person name="Warren W."/>
            <person name="Mitreva M."/>
            <person name="Mardis E.R."/>
            <person name="Wilson R.K."/>
        </authorList>
    </citation>
    <scope>NUCLEOTIDE SEQUENCE [LARGE SCALE GENOMIC DNA]</scope>
    <source>
        <strain evidence="8 9">F0037</strain>
    </source>
</reference>
<dbReference type="Gene3D" id="1.10.390.30">
    <property type="entry name" value="Peptidase M60, enhancin-like domain 3"/>
    <property type="match status" value="1"/>
</dbReference>
<comment type="similarity">
    <text evidence="1">Belongs to the peptidase C25 family.</text>
</comment>
<evidence type="ECO:0000256" key="2">
    <source>
        <dbReference type="ARBA" id="ARBA00022670"/>
    </source>
</evidence>
<dbReference type="Gene3D" id="3.40.390.80">
    <property type="entry name" value="Peptidase M60, enhancin-like domain 2"/>
    <property type="match status" value="1"/>
</dbReference>
<evidence type="ECO:0000256" key="1">
    <source>
        <dbReference type="ARBA" id="ARBA00006067"/>
    </source>
</evidence>
<evidence type="ECO:0000259" key="7">
    <source>
        <dbReference type="PROSITE" id="PS51723"/>
    </source>
</evidence>
<dbReference type="eggNOG" id="COG3250">
    <property type="taxonomic scope" value="Bacteria"/>
</dbReference>